<keyword evidence="6 14" id="KW-0812">Transmembrane</keyword>
<evidence type="ECO:0000313" key="15">
    <source>
        <dbReference type="EMBL" id="CTQ45136.1"/>
    </source>
</evidence>
<dbReference type="KEGG" id="lagg:B0E33_05425"/>
<dbReference type="AlphaFoldDB" id="A0A0M6Y4W1"/>
<dbReference type="RefSeq" id="WP_055658081.1">
    <property type="nucleotide sequence ID" value="NZ_CP045627.1"/>
</dbReference>
<dbReference type="GO" id="GO:0015087">
    <property type="term" value="F:cobalt ion transmembrane transporter activity"/>
    <property type="evidence" value="ECO:0007669"/>
    <property type="project" value="TreeGrafter"/>
</dbReference>
<dbReference type="InterPro" id="IPR002523">
    <property type="entry name" value="MgTranspt_CorA/ZnTranspt_ZntB"/>
</dbReference>
<evidence type="ECO:0000256" key="3">
    <source>
        <dbReference type="ARBA" id="ARBA00022448"/>
    </source>
</evidence>
<name>A0A0M6Y4W1_9HYPH</name>
<dbReference type="PANTHER" id="PTHR46494:SF3">
    <property type="entry name" value="ZINC TRANSPORT PROTEIN ZNTB"/>
    <property type="match status" value="1"/>
</dbReference>
<evidence type="ECO:0000256" key="12">
    <source>
        <dbReference type="ARBA" id="ARBA00034269"/>
    </source>
</evidence>
<dbReference type="OrthoDB" id="9803416at2"/>
<comment type="function">
    <text evidence="13">Mediates influx of magnesium ions. Alternates between open and closed states. Activated by low cytoplasmic Mg(2+) levels. Inactive when cytoplasmic Mg(2+) levels are high.</text>
</comment>
<dbReference type="InterPro" id="IPR045863">
    <property type="entry name" value="CorA_TM1_TM2"/>
</dbReference>
<dbReference type="GO" id="GO:0000287">
    <property type="term" value="F:magnesium ion binding"/>
    <property type="evidence" value="ECO:0007669"/>
    <property type="project" value="TreeGrafter"/>
</dbReference>
<accession>A0A0M6Y4W1</accession>
<evidence type="ECO:0000256" key="2">
    <source>
        <dbReference type="ARBA" id="ARBA00009765"/>
    </source>
</evidence>
<gene>
    <name evidence="15" type="primary">corA</name>
    <name evidence="15" type="ORF">LAL4801_03583</name>
</gene>
<keyword evidence="11 14" id="KW-0472">Membrane</keyword>
<dbReference type="FunFam" id="1.20.58.340:FF:000004">
    <property type="entry name" value="Magnesium transport protein CorA"/>
    <property type="match status" value="1"/>
</dbReference>
<dbReference type="EMBL" id="CXST01000002">
    <property type="protein sequence ID" value="CTQ45136.1"/>
    <property type="molecule type" value="Genomic_DNA"/>
</dbReference>
<dbReference type="SUPFAM" id="SSF143865">
    <property type="entry name" value="CorA soluble domain-like"/>
    <property type="match status" value="1"/>
</dbReference>
<keyword evidence="10" id="KW-0406">Ion transport</keyword>
<comment type="similarity">
    <text evidence="2">Belongs to the CorA metal ion transporter (MIT) (TC 1.A.35) family.</text>
</comment>
<dbReference type="InterPro" id="IPR045861">
    <property type="entry name" value="CorA_cytoplasmic_dom"/>
</dbReference>
<evidence type="ECO:0000256" key="14">
    <source>
        <dbReference type="SAM" id="Phobius"/>
    </source>
</evidence>
<dbReference type="Gene3D" id="1.20.58.340">
    <property type="entry name" value="Magnesium transport protein CorA, transmembrane region"/>
    <property type="match status" value="1"/>
</dbReference>
<dbReference type="CDD" id="cd12837">
    <property type="entry name" value="EcCorA-like_u1"/>
    <property type="match status" value="1"/>
</dbReference>
<dbReference type="Proteomes" id="UP000048926">
    <property type="component" value="Unassembled WGS sequence"/>
</dbReference>
<evidence type="ECO:0000256" key="4">
    <source>
        <dbReference type="ARBA" id="ARBA00022475"/>
    </source>
</evidence>
<dbReference type="Gene3D" id="3.30.460.20">
    <property type="entry name" value="CorA soluble domain-like"/>
    <property type="match status" value="1"/>
</dbReference>
<dbReference type="GO" id="GO:0015095">
    <property type="term" value="F:magnesium ion transmembrane transporter activity"/>
    <property type="evidence" value="ECO:0007669"/>
    <property type="project" value="TreeGrafter"/>
</dbReference>
<sequence length="324" mass="35870">MIIAYCPTVKGLERLELASGAPLPTTSVWIDLIAPTQEEQKAAEKLMGAEIPTRDEIASIETSERLYLEPGAVVMTAQLPIATQMIDPALSSVTFVVNAKRLVTVRYGEPKSIALLSRKVQADSTIAHKGPAVLFTMLDIIVDRCADEMESASARYDKLAVQVFGDGLNMRKTASYQIAIKQLGQIGLHVSKMHDVCTSLSRMMLYLSTHAKRLNLNEEQEADCKMFGRDIHSIKEHGDALDNKLSFLLDATVGLVTLEQNQISKIFTVVSVIFLPPTLIASIYGMNFANMPELNWQLGFLFSLGLMVSSVGLTFLFFRWKRLL</sequence>
<dbReference type="SUPFAM" id="SSF144083">
    <property type="entry name" value="Magnesium transport protein CorA, transmembrane region"/>
    <property type="match status" value="1"/>
</dbReference>
<keyword evidence="7" id="KW-0862">Zinc</keyword>
<comment type="catalytic activity">
    <reaction evidence="12">
        <text>Mg(2+)(in) = Mg(2+)(out)</text>
        <dbReference type="Rhea" id="RHEA:29827"/>
        <dbReference type="ChEBI" id="CHEBI:18420"/>
    </reaction>
</comment>
<evidence type="ECO:0000256" key="6">
    <source>
        <dbReference type="ARBA" id="ARBA00022692"/>
    </source>
</evidence>
<feature type="transmembrane region" description="Helical" evidence="14">
    <location>
        <begin position="266"/>
        <end position="286"/>
    </location>
</feature>
<evidence type="ECO:0000256" key="10">
    <source>
        <dbReference type="ARBA" id="ARBA00023065"/>
    </source>
</evidence>
<keyword evidence="16" id="KW-1185">Reference proteome</keyword>
<feature type="transmembrane region" description="Helical" evidence="14">
    <location>
        <begin position="298"/>
        <end position="318"/>
    </location>
</feature>
<reference evidence="16" key="1">
    <citation type="submission" date="2015-07" db="EMBL/GenBank/DDBJ databases">
        <authorList>
            <person name="Rodrigo-Torres Lidia"/>
            <person name="Arahal R.David."/>
        </authorList>
    </citation>
    <scope>NUCLEOTIDE SEQUENCE [LARGE SCALE GENOMIC DNA]</scope>
    <source>
        <strain evidence="16">CECT 4801</strain>
    </source>
</reference>
<evidence type="ECO:0000256" key="8">
    <source>
        <dbReference type="ARBA" id="ARBA00022842"/>
    </source>
</evidence>
<evidence type="ECO:0000313" key="16">
    <source>
        <dbReference type="Proteomes" id="UP000048926"/>
    </source>
</evidence>
<dbReference type="GO" id="GO:0050897">
    <property type="term" value="F:cobalt ion binding"/>
    <property type="evidence" value="ECO:0007669"/>
    <property type="project" value="TreeGrafter"/>
</dbReference>
<organism evidence="15 16">
    <name type="scientific">Roseibium aggregatum</name>
    <dbReference type="NCBI Taxonomy" id="187304"/>
    <lineage>
        <taxon>Bacteria</taxon>
        <taxon>Pseudomonadati</taxon>
        <taxon>Pseudomonadota</taxon>
        <taxon>Alphaproteobacteria</taxon>
        <taxon>Hyphomicrobiales</taxon>
        <taxon>Stappiaceae</taxon>
        <taxon>Roseibium</taxon>
    </lineage>
</organism>
<evidence type="ECO:0000256" key="7">
    <source>
        <dbReference type="ARBA" id="ARBA00022833"/>
    </source>
</evidence>
<keyword evidence="8" id="KW-0460">Magnesium</keyword>
<proteinExistence type="inferred from homology"/>
<evidence type="ECO:0000256" key="1">
    <source>
        <dbReference type="ARBA" id="ARBA00004651"/>
    </source>
</evidence>
<protein>
    <submittedName>
        <fullName evidence="15">Magnesium transport protein CorA</fullName>
    </submittedName>
</protein>
<dbReference type="Pfam" id="PF01544">
    <property type="entry name" value="CorA"/>
    <property type="match status" value="1"/>
</dbReference>
<evidence type="ECO:0000256" key="11">
    <source>
        <dbReference type="ARBA" id="ARBA00023136"/>
    </source>
</evidence>
<evidence type="ECO:0000256" key="5">
    <source>
        <dbReference type="ARBA" id="ARBA00022519"/>
    </source>
</evidence>
<keyword evidence="4" id="KW-1003">Cell membrane</keyword>
<evidence type="ECO:0000256" key="13">
    <source>
        <dbReference type="ARBA" id="ARBA00045497"/>
    </source>
</evidence>
<comment type="subcellular location">
    <subcellularLocation>
        <location evidence="1">Cell membrane</location>
        <topology evidence="1">Multi-pass membrane protein</topology>
    </subcellularLocation>
</comment>
<dbReference type="PANTHER" id="PTHR46494">
    <property type="entry name" value="CORA FAMILY METAL ION TRANSPORTER (EUROFUNG)"/>
    <property type="match status" value="1"/>
</dbReference>
<keyword evidence="9 14" id="KW-1133">Transmembrane helix</keyword>
<keyword evidence="5" id="KW-0997">Cell inner membrane</keyword>
<evidence type="ECO:0000256" key="9">
    <source>
        <dbReference type="ARBA" id="ARBA00022989"/>
    </source>
</evidence>
<dbReference type="GO" id="GO:0005886">
    <property type="term" value="C:plasma membrane"/>
    <property type="evidence" value="ECO:0007669"/>
    <property type="project" value="UniProtKB-SubCell"/>
</dbReference>
<keyword evidence="3" id="KW-0813">Transport</keyword>